<sequence length="53" mass="6442">MMNTKGKRRGTRYMFSRYQGNGYCSKRNVPQMLSWQHWESLQCYPACCWHCCE</sequence>
<protein>
    <submittedName>
        <fullName evidence="1">Uncharacterized protein</fullName>
    </submittedName>
</protein>
<dbReference type="GeneTree" id="ENSGT01030000234946"/>
<dbReference type="EMBL" id="AGTP01046414">
    <property type="status" value="NOT_ANNOTATED_CDS"/>
    <property type="molecule type" value="Genomic_DNA"/>
</dbReference>
<reference evidence="2" key="1">
    <citation type="submission" date="2011-11" db="EMBL/GenBank/DDBJ databases">
        <title>The Draft Genome of Spermophilus tridecemlineatus.</title>
        <authorList>
            <consortium name="The Broad Institute Genome Assembly &amp; Analysis Group"/>
            <consortium name="Computational R&amp;D Group"/>
            <consortium name="and Sequencing Platform"/>
            <person name="Di Palma F."/>
            <person name="Alfoldi J."/>
            <person name="Johnson J."/>
            <person name="Berlin A."/>
            <person name="Gnerre S."/>
            <person name="Jaffe D."/>
            <person name="MacCallum I."/>
            <person name="Young S."/>
            <person name="Walker B.J."/>
            <person name="Lindblad-Toh K."/>
        </authorList>
    </citation>
    <scope>NUCLEOTIDE SEQUENCE [LARGE SCALE GENOMIC DNA]</scope>
</reference>
<dbReference type="InParanoid" id="A0A287D444"/>
<dbReference type="AlphaFoldDB" id="A0A287D444"/>
<dbReference type="Ensembl" id="ENSSTOT00000042761.1">
    <property type="protein sequence ID" value="ENSSTOP00000028292.1"/>
    <property type="gene ID" value="ENSSTOG00000032754.1"/>
</dbReference>
<accession>A0A287D444</accession>
<evidence type="ECO:0000313" key="2">
    <source>
        <dbReference type="Proteomes" id="UP000005215"/>
    </source>
</evidence>
<proteinExistence type="predicted"/>
<keyword evidence="2" id="KW-1185">Reference proteome</keyword>
<dbReference type="STRING" id="43179.ENSSTOP00000028292"/>
<organism evidence="1 2">
    <name type="scientific">Ictidomys tridecemlineatus</name>
    <name type="common">Thirteen-lined ground squirrel</name>
    <name type="synonym">Spermophilus tridecemlineatus</name>
    <dbReference type="NCBI Taxonomy" id="43179"/>
    <lineage>
        <taxon>Eukaryota</taxon>
        <taxon>Metazoa</taxon>
        <taxon>Chordata</taxon>
        <taxon>Craniata</taxon>
        <taxon>Vertebrata</taxon>
        <taxon>Euteleostomi</taxon>
        <taxon>Mammalia</taxon>
        <taxon>Eutheria</taxon>
        <taxon>Euarchontoglires</taxon>
        <taxon>Glires</taxon>
        <taxon>Rodentia</taxon>
        <taxon>Sciuromorpha</taxon>
        <taxon>Sciuridae</taxon>
        <taxon>Xerinae</taxon>
        <taxon>Marmotini</taxon>
        <taxon>Ictidomys</taxon>
    </lineage>
</organism>
<dbReference type="Proteomes" id="UP000005215">
    <property type="component" value="Unassembled WGS sequence"/>
</dbReference>
<name>A0A287D444_ICTTR</name>
<reference evidence="1" key="3">
    <citation type="submission" date="2025-09" db="UniProtKB">
        <authorList>
            <consortium name="Ensembl"/>
        </authorList>
    </citation>
    <scope>IDENTIFICATION</scope>
</reference>
<reference evidence="1" key="2">
    <citation type="submission" date="2025-08" db="UniProtKB">
        <authorList>
            <consortium name="Ensembl"/>
        </authorList>
    </citation>
    <scope>IDENTIFICATION</scope>
</reference>
<evidence type="ECO:0000313" key="1">
    <source>
        <dbReference type="Ensembl" id="ENSSTOP00000028292.1"/>
    </source>
</evidence>